<protein>
    <submittedName>
        <fullName evidence="1">MmcQ/YjbR family DNA-binding protein</fullName>
    </submittedName>
</protein>
<dbReference type="Proteomes" id="UP001432000">
    <property type="component" value="Chromosome"/>
</dbReference>
<name>A0ABZ2PDM7_9NOCA</name>
<dbReference type="Gene3D" id="3.90.1150.30">
    <property type="match status" value="1"/>
</dbReference>
<dbReference type="PANTHER" id="PTHR35145:SF1">
    <property type="entry name" value="CYTOPLASMIC PROTEIN"/>
    <property type="match status" value="1"/>
</dbReference>
<dbReference type="InterPro" id="IPR058532">
    <property type="entry name" value="YjbR/MT2646/Rv2570-like"/>
</dbReference>
<dbReference type="InterPro" id="IPR007351">
    <property type="entry name" value="YjbR"/>
</dbReference>
<dbReference type="InterPro" id="IPR038056">
    <property type="entry name" value="YjbR-like_sf"/>
</dbReference>
<dbReference type="Pfam" id="PF04237">
    <property type="entry name" value="YjbR"/>
    <property type="match status" value="1"/>
</dbReference>
<keyword evidence="1" id="KW-0238">DNA-binding</keyword>
<sequence>MSHGYRELCADKPDSELSYPFGNETAVYKVNGKMFAAIGTDEAGVDRITLKCEPERAEVLVGEHAHIVPGYHMNKRHWVTVYLNDTIPRPLLEDLIDDSYLLVRGKRKKVASTA</sequence>
<dbReference type="SUPFAM" id="SSF142906">
    <property type="entry name" value="YjbR-like"/>
    <property type="match status" value="1"/>
</dbReference>
<dbReference type="EMBL" id="CP147846">
    <property type="protein sequence ID" value="WXG67089.1"/>
    <property type="molecule type" value="Genomic_DNA"/>
</dbReference>
<organism evidence="1 2">
    <name type="scientific">Rhodococcus sovatensis</name>
    <dbReference type="NCBI Taxonomy" id="1805840"/>
    <lineage>
        <taxon>Bacteria</taxon>
        <taxon>Bacillati</taxon>
        <taxon>Actinomycetota</taxon>
        <taxon>Actinomycetes</taxon>
        <taxon>Mycobacteriales</taxon>
        <taxon>Nocardiaceae</taxon>
        <taxon>Rhodococcus</taxon>
    </lineage>
</organism>
<keyword evidence="2" id="KW-1185">Reference proteome</keyword>
<proteinExistence type="predicted"/>
<dbReference type="PANTHER" id="PTHR35145">
    <property type="entry name" value="CYTOPLASMIC PROTEIN-RELATED"/>
    <property type="match status" value="1"/>
</dbReference>
<evidence type="ECO:0000313" key="2">
    <source>
        <dbReference type="Proteomes" id="UP001432000"/>
    </source>
</evidence>
<dbReference type="RefSeq" id="WP_338886513.1">
    <property type="nucleotide sequence ID" value="NZ_CP147846.1"/>
</dbReference>
<gene>
    <name evidence="1" type="ORF">WDS16_17730</name>
</gene>
<dbReference type="GO" id="GO:0003677">
    <property type="term" value="F:DNA binding"/>
    <property type="evidence" value="ECO:0007669"/>
    <property type="project" value="UniProtKB-KW"/>
</dbReference>
<reference evidence="1 2" key="1">
    <citation type="submission" date="2024-03" db="EMBL/GenBank/DDBJ databases">
        <title>Natural products discovery in diverse microorganisms through a two-stage MS feature dereplication strategy.</title>
        <authorList>
            <person name="Zhang R."/>
        </authorList>
    </citation>
    <scope>NUCLEOTIDE SEQUENCE [LARGE SCALE GENOMIC DNA]</scope>
    <source>
        <strain evidence="1 2">18930</strain>
    </source>
</reference>
<accession>A0ABZ2PDM7</accession>
<evidence type="ECO:0000313" key="1">
    <source>
        <dbReference type="EMBL" id="WXG67089.1"/>
    </source>
</evidence>